<keyword evidence="3" id="KW-0731">Sigma factor</keyword>
<feature type="region of interest" description="Disordered" evidence="5">
    <location>
        <begin position="171"/>
        <end position="197"/>
    </location>
</feature>
<dbReference type="NCBIfam" id="TIGR02937">
    <property type="entry name" value="sigma70-ECF"/>
    <property type="match status" value="1"/>
</dbReference>
<dbReference type="Proteomes" id="UP000292085">
    <property type="component" value="Unassembled WGS sequence"/>
</dbReference>
<evidence type="ECO:0000259" key="7">
    <source>
        <dbReference type="Pfam" id="PF08281"/>
    </source>
</evidence>
<evidence type="ECO:0000256" key="4">
    <source>
        <dbReference type="ARBA" id="ARBA00023163"/>
    </source>
</evidence>
<dbReference type="InterPro" id="IPR036388">
    <property type="entry name" value="WH-like_DNA-bd_sf"/>
</dbReference>
<dbReference type="InterPro" id="IPR014284">
    <property type="entry name" value="RNA_pol_sigma-70_dom"/>
</dbReference>
<dbReference type="InterPro" id="IPR013249">
    <property type="entry name" value="RNA_pol_sigma70_r4_t2"/>
</dbReference>
<dbReference type="InterPro" id="IPR039425">
    <property type="entry name" value="RNA_pol_sigma-70-like"/>
</dbReference>
<evidence type="ECO:0000313" key="9">
    <source>
        <dbReference type="Proteomes" id="UP000292085"/>
    </source>
</evidence>
<dbReference type="Pfam" id="PF08281">
    <property type="entry name" value="Sigma70_r4_2"/>
    <property type="match status" value="1"/>
</dbReference>
<evidence type="ECO:0000256" key="5">
    <source>
        <dbReference type="SAM" id="MobiDB-lite"/>
    </source>
</evidence>
<accession>A0A4Q6XSJ5</accession>
<sequence length="197" mass="22399">MEHLRAKLDWFKTIILPHQAALSARVRRLSPGDHEHQDLIAEILARAYANPNWREVTHGRAYLFTIARNLVIDQARREKVVSFETISEVELLRSSLDSEAQLCARDELRRVQRVLDDLPDQCRRVFIARRIHEKSMAEIAGQMGLSVSTVEKHLGRAIRLFMAALAQQGNGPIEQERRADPGRHRGAGSSLSRGILK</sequence>
<dbReference type="OrthoDB" id="9794372at2"/>
<dbReference type="InterPro" id="IPR013324">
    <property type="entry name" value="RNA_pol_sigma_r3/r4-like"/>
</dbReference>
<evidence type="ECO:0000313" key="8">
    <source>
        <dbReference type="EMBL" id="RZF63230.1"/>
    </source>
</evidence>
<dbReference type="InterPro" id="IPR013325">
    <property type="entry name" value="RNA_pol_sigma_r2"/>
</dbReference>
<feature type="domain" description="RNA polymerase sigma-70 region 2" evidence="6">
    <location>
        <begin position="17"/>
        <end position="79"/>
    </location>
</feature>
<dbReference type="GO" id="GO:0016987">
    <property type="term" value="F:sigma factor activity"/>
    <property type="evidence" value="ECO:0007669"/>
    <property type="project" value="UniProtKB-KW"/>
</dbReference>
<dbReference type="SUPFAM" id="SSF88946">
    <property type="entry name" value="Sigma2 domain of RNA polymerase sigma factors"/>
    <property type="match status" value="1"/>
</dbReference>
<dbReference type="InterPro" id="IPR007627">
    <property type="entry name" value="RNA_pol_sigma70_r2"/>
</dbReference>
<dbReference type="PANTHER" id="PTHR43133">
    <property type="entry name" value="RNA POLYMERASE ECF-TYPE SIGMA FACTO"/>
    <property type="match status" value="1"/>
</dbReference>
<name>A0A4Q6XSJ5_9SPHN</name>
<evidence type="ECO:0000256" key="3">
    <source>
        <dbReference type="ARBA" id="ARBA00023082"/>
    </source>
</evidence>
<keyword evidence="9" id="KW-1185">Reference proteome</keyword>
<proteinExistence type="inferred from homology"/>
<protein>
    <submittedName>
        <fullName evidence="8">Sigma-70 family RNA polymerase sigma factor</fullName>
    </submittedName>
</protein>
<comment type="caution">
    <text evidence="8">The sequence shown here is derived from an EMBL/GenBank/DDBJ whole genome shotgun (WGS) entry which is preliminary data.</text>
</comment>
<dbReference type="SUPFAM" id="SSF88659">
    <property type="entry name" value="Sigma3 and sigma4 domains of RNA polymerase sigma factors"/>
    <property type="match status" value="1"/>
</dbReference>
<evidence type="ECO:0000256" key="1">
    <source>
        <dbReference type="ARBA" id="ARBA00010641"/>
    </source>
</evidence>
<keyword evidence="2" id="KW-0805">Transcription regulation</keyword>
<dbReference type="Pfam" id="PF04542">
    <property type="entry name" value="Sigma70_r2"/>
    <property type="match status" value="1"/>
</dbReference>
<dbReference type="PANTHER" id="PTHR43133:SF63">
    <property type="entry name" value="RNA POLYMERASE SIGMA FACTOR FECI-RELATED"/>
    <property type="match status" value="1"/>
</dbReference>
<feature type="domain" description="RNA polymerase sigma factor 70 region 4 type 2" evidence="7">
    <location>
        <begin position="109"/>
        <end position="158"/>
    </location>
</feature>
<dbReference type="EMBL" id="SGIS01000030">
    <property type="protein sequence ID" value="RZF63230.1"/>
    <property type="molecule type" value="Genomic_DNA"/>
</dbReference>
<comment type="similarity">
    <text evidence="1">Belongs to the sigma-70 factor family. ECF subfamily.</text>
</comment>
<dbReference type="CDD" id="cd06171">
    <property type="entry name" value="Sigma70_r4"/>
    <property type="match status" value="1"/>
</dbReference>
<evidence type="ECO:0000256" key="2">
    <source>
        <dbReference type="ARBA" id="ARBA00023015"/>
    </source>
</evidence>
<gene>
    <name evidence="8" type="ORF">EWE75_17495</name>
</gene>
<dbReference type="Gene3D" id="1.10.1740.10">
    <property type="match status" value="1"/>
</dbReference>
<dbReference type="Gene3D" id="1.10.10.10">
    <property type="entry name" value="Winged helix-like DNA-binding domain superfamily/Winged helix DNA-binding domain"/>
    <property type="match status" value="1"/>
</dbReference>
<reference evidence="8 9" key="1">
    <citation type="submission" date="2019-02" db="EMBL/GenBank/DDBJ databases">
        <authorList>
            <person name="Li Y."/>
        </authorList>
    </citation>
    <scope>NUCLEOTIDE SEQUENCE [LARGE SCALE GENOMIC DNA]</scope>
    <source>
        <strain evidence="8 9">3-7</strain>
    </source>
</reference>
<dbReference type="GO" id="GO:0003677">
    <property type="term" value="F:DNA binding"/>
    <property type="evidence" value="ECO:0007669"/>
    <property type="project" value="InterPro"/>
</dbReference>
<organism evidence="8 9">
    <name type="scientific">Sphingomonas populi</name>
    <dbReference type="NCBI Taxonomy" id="2484750"/>
    <lineage>
        <taxon>Bacteria</taxon>
        <taxon>Pseudomonadati</taxon>
        <taxon>Pseudomonadota</taxon>
        <taxon>Alphaproteobacteria</taxon>
        <taxon>Sphingomonadales</taxon>
        <taxon>Sphingomonadaceae</taxon>
        <taxon>Sphingomonas</taxon>
    </lineage>
</organism>
<keyword evidence="4" id="KW-0804">Transcription</keyword>
<feature type="compositionally biased region" description="Basic and acidic residues" evidence="5">
    <location>
        <begin position="174"/>
        <end position="183"/>
    </location>
</feature>
<evidence type="ECO:0000259" key="6">
    <source>
        <dbReference type="Pfam" id="PF04542"/>
    </source>
</evidence>
<dbReference type="GO" id="GO:0006352">
    <property type="term" value="P:DNA-templated transcription initiation"/>
    <property type="evidence" value="ECO:0007669"/>
    <property type="project" value="InterPro"/>
</dbReference>
<dbReference type="AlphaFoldDB" id="A0A4Q6XSJ5"/>